<reference evidence="1 2" key="1">
    <citation type="submission" date="2016-09" db="EMBL/GenBank/DDBJ databases">
        <title>Couchioplanes caeruleus draft genome sequence.</title>
        <authorList>
            <person name="Sheehan J."/>
            <person name="Caffrey P."/>
        </authorList>
    </citation>
    <scope>NUCLEOTIDE SEQUENCE [LARGE SCALE GENOMIC DNA]</scope>
    <source>
        <strain evidence="1 2">DSM 43634</strain>
    </source>
</reference>
<dbReference type="AlphaFoldDB" id="A0A1K0GNZ5"/>
<protein>
    <submittedName>
        <fullName evidence="1">Uncharacterized protein</fullName>
    </submittedName>
</protein>
<dbReference type="InterPro" id="IPR027417">
    <property type="entry name" value="P-loop_NTPase"/>
</dbReference>
<organism evidence="1 2">
    <name type="scientific">Couchioplanes caeruleus subsp. caeruleus</name>
    <dbReference type="NCBI Taxonomy" id="56427"/>
    <lineage>
        <taxon>Bacteria</taxon>
        <taxon>Bacillati</taxon>
        <taxon>Actinomycetota</taxon>
        <taxon>Actinomycetes</taxon>
        <taxon>Micromonosporales</taxon>
        <taxon>Micromonosporaceae</taxon>
        <taxon>Couchioplanes</taxon>
    </lineage>
</organism>
<dbReference type="SUPFAM" id="SSF52540">
    <property type="entry name" value="P-loop containing nucleoside triphosphate hydrolases"/>
    <property type="match status" value="1"/>
</dbReference>
<dbReference type="Proteomes" id="UP000182486">
    <property type="component" value="Unassembled WGS sequence"/>
</dbReference>
<dbReference type="RefSeq" id="WP_071806599.1">
    <property type="nucleotide sequence ID" value="NZ_MEIA01000195.1"/>
</dbReference>
<sequence length="232" mass="26083">MLVALEGIDAAGKTTIAPLLADRLREHGYGTYLHPKKDYEFGDDTVRERLSQLHRLIWGAGHQEPDHDPMGTQYHLFLHAAWFASAYRHRLGAWQADPGAVAVVDGWYHRSVAKAMIRDDLSRSWCQALFEPAGTPDAVVFLDVDPDLAWQRRAGRFTAAELGRWDGQHGVAYEAFRAYQSAVAEVLREFARDFGWIVVRPEPTCSPAHVLEMTLEPLLARIGRRSGSASRH</sequence>
<proteinExistence type="predicted"/>
<evidence type="ECO:0000313" key="2">
    <source>
        <dbReference type="Proteomes" id="UP000182486"/>
    </source>
</evidence>
<name>A0A1K0GNZ5_9ACTN</name>
<gene>
    <name evidence="1" type="ORF">BG844_18570</name>
</gene>
<keyword evidence="2" id="KW-1185">Reference proteome</keyword>
<dbReference type="Gene3D" id="3.40.50.300">
    <property type="entry name" value="P-loop containing nucleotide triphosphate hydrolases"/>
    <property type="match status" value="1"/>
</dbReference>
<accession>A0A1K0GNZ5</accession>
<comment type="caution">
    <text evidence="1">The sequence shown here is derived from an EMBL/GenBank/DDBJ whole genome shotgun (WGS) entry which is preliminary data.</text>
</comment>
<evidence type="ECO:0000313" key="1">
    <source>
        <dbReference type="EMBL" id="OJF12820.1"/>
    </source>
</evidence>
<dbReference type="EMBL" id="MEIA01000195">
    <property type="protein sequence ID" value="OJF12820.1"/>
    <property type="molecule type" value="Genomic_DNA"/>
</dbReference>